<keyword evidence="3" id="KW-1185">Reference proteome</keyword>
<accession>J7TRX0</accession>
<protein>
    <submittedName>
        <fullName evidence="2">Uncharacterized protein</fullName>
    </submittedName>
</protein>
<proteinExistence type="predicted"/>
<organism evidence="2 3">
    <name type="scientific">Streptococcus salivarius K12</name>
    <dbReference type="NCBI Taxonomy" id="1200793"/>
    <lineage>
        <taxon>Bacteria</taxon>
        <taxon>Bacillati</taxon>
        <taxon>Bacillota</taxon>
        <taxon>Bacilli</taxon>
        <taxon>Lactobacillales</taxon>
        <taxon>Streptococcaceae</taxon>
        <taxon>Streptococcus</taxon>
    </lineage>
</organism>
<feature type="transmembrane region" description="Helical" evidence="1">
    <location>
        <begin position="15"/>
        <end position="39"/>
    </location>
</feature>
<evidence type="ECO:0000313" key="2">
    <source>
        <dbReference type="EMBL" id="EJO17169.1"/>
    </source>
</evidence>
<sequence length="109" mass="12755">MWNRFATSIYHDGTLHLFFVTYMQGYLLVLYLGGVFYYAFTYKRMGDGATLGLYAFLYLFGGILFHLISETKSQYTLPYIYLHIPMIAAGYNHMTQILTRYLKNSRKSS</sequence>
<comment type="caution">
    <text evidence="2">The sequence shown here is derived from an EMBL/GenBank/DDBJ whole genome shotgun (WGS) entry which is preliminary data.</text>
</comment>
<dbReference type="Proteomes" id="UP000006983">
    <property type="component" value="Unassembled WGS sequence"/>
</dbReference>
<reference evidence="2 3" key="1">
    <citation type="journal article" date="2012" name="J. Bacteriol.">
        <title>Genome Sequence of the Lantibiotic Bacteriocin Producer Streptococcus salivarius Strain K12.</title>
        <authorList>
            <person name="Barretto C."/>
            <person name="Alvarez-Martin P."/>
            <person name="Foata F."/>
            <person name="Renault P."/>
            <person name="Berger B."/>
        </authorList>
    </citation>
    <scope>NUCLEOTIDE SEQUENCE [LARGE SCALE GENOMIC DNA]</scope>
    <source>
        <strain evidence="2 3">K12</strain>
    </source>
</reference>
<feature type="transmembrane region" description="Helical" evidence="1">
    <location>
        <begin position="80"/>
        <end position="102"/>
    </location>
</feature>
<feature type="transmembrane region" description="Helical" evidence="1">
    <location>
        <begin position="51"/>
        <end position="68"/>
    </location>
</feature>
<keyword evidence="1" id="KW-0472">Membrane</keyword>
<dbReference type="PATRIC" id="fig|1200793.3.peg.1053"/>
<evidence type="ECO:0000313" key="3">
    <source>
        <dbReference type="Proteomes" id="UP000006983"/>
    </source>
</evidence>
<keyword evidence="1" id="KW-1133">Transmembrane helix</keyword>
<dbReference type="AlphaFoldDB" id="J7TRX0"/>
<evidence type="ECO:0000256" key="1">
    <source>
        <dbReference type="SAM" id="Phobius"/>
    </source>
</evidence>
<keyword evidence="1" id="KW-0812">Transmembrane</keyword>
<gene>
    <name evidence="2" type="ORF">RSSL_01092</name>
</gene>
<dbReference type="EMBL" id="ALIF01000001">
    <property type="protein sequence ID" value="EJO17169.1"/>
    <property type="molecule type" value="Genomic_DNA"/>
</dbReference>
<name>J7TRX0_STRSL</name>